<keyword evidence="2" id="KW-0479">Metal-binding</keyword>
<sequence length="145" mass="16754">MKTHDLIFSSRPKSSIAKRLLYDYKDLTLAPYGEYWRQMHRICMLQLLSTKQVQSFKSAREEETYLMIKKDKEQSCSSTSLDLSEMLVSLTNNIICRVSFGRKNSGPEGGRKNMFSDGTYTTFITLDWGMTELILNLKVMEKAQS</sequence>
<accession>A0A835D4P1</accession>
<dbReference type="AlphaFoldDB" id="A0A835D4P1"/>
<dbReference type="EMBL" id="JABCRI010000018">
    <property type="protein sequence ID" value="KAF8390528.1"/>
    <property type="molecule type" value="Genomic_DNA"/>
</dbReference>
<dbReference type="GO" id="GO:0016705">
    <property type="term" value="F:oxidoreductase activity, acting on paired donors, with incorporation or reduction of molecular oxygen"/>
    <property type="evidence" value="ECO:0007669"/>
    <property type="project" value="InterPro"/>
</dbReference>
<dbReference type="OrthoDB" id="1470350at2759"/>
<dbReference type="GO" id="GO:0004497">
    <property type="term" value="F:monooxygenase activity"/>
    <property type="evidence" value="ECO:0007669"/>
    <property type="project" value="InterPro"/>
</dbReference>
<keyword evidence="5" id="KW-1185">Reference proteome</keyword>
<gene>
    <name evidence="4" type="ORF">HHK36_025055</name>
</gene>
<dbReference type="Proteomes" id="UP000655225">
    <property type="component" value="Unassembled WGS sequence"/>
</dbReference>
<dbReference type="Gene3D" id="1.10.630.10">
    <property type="entry name" value="Cytochrome P450"/>
    <property type="match status" value="1"/>
</dbReference>
<dbReference type="PANTHER" id="PTHR47955">
    <property type="entry name" value="CYTOCHROME P450 FAMILY 71 PROTEIN"/>
    <property type="match status" value="1"/>
</dbReference>
<evidence type="ECO:0000256" key="3">
    <source>
        <dbReference type="ARBA" id="ARBA00023004"/>
    </source>
</evidence>
<dbReference type="GO" id="GO:0020037">
    <property type="term" value="F:heme binding"/>
    <property type="evidence" value="ECO:0007669"/>
    <property type="project" value="InterPro"/>
</dbReference>
<evidence type="ECO:0000256" key="1">
    <source>
        <dbReference type="ARBA" id="ARBA00010617"/>
    </source>
</evidence>
<dbReference type="InterPro" id="IPR001128">
    <property type="entry name" value="Cyt_P450"/>
</dbReference>
<comment type="caution">
    <text evidence="4">The sequence shown here is derived from an EMBL/GenBank/DDBJ whole genome shotgun (WGS) entry which is preliminary data.</text>
</comment>
<dbReference type="SUPFAM" id="SSF48264">
    <property type="entry name" value="Cytochrome P450"/>
    <property type="match status" value="1"/>
</dbReference>
<name>A0A835D4P1_TETSI</name>
<protein>
    <recommendedName>
        <fullName evidence="6">Cytochrome P450</fullName>
    </recommendedName>
</protein>
<evidence type="ECO:0000313" key="4">
    <source>
        <dbReference type="EMBL" id="KAF8390528.1"/>
    </source>
</evidence>
<dbReference type="PANTHER" id="PTHR47955:SF15">
    <property type="entry name" value="CYTOCHROME P450 71A2-LIKE"/>
    <property type="match status" value="1"/>
</dbReference>
<dbReference type="Pfam" id="PF00067">
    <property type="entry name" value="p450"/>
    <property type="match status" value="1"/>
</dbReference>
<proteinExistence type="inferred from homology"/>
<evidence type="ECO:0000256" key="2">
    <source>
        <dbReference type="ARBA" id="ARBA00022723"/>
    </source>
</evidence>
<dbReference type="InterPro" id="IPR036396">
    <property type="entry name" value="Cyt_P450_sf"/>
</dbReference>
<comment type="similarity">
    <text evidence="1">Belongs to the cytochrome P450 family.</text>
</comment>
<dbReference type="OMA" id="APHDAYW"/>
<evidence type="ECO:0008006" key="6">
    <source>
        <dbReference type="Google" id="ProtNLM"/>
    </source>
</evidence>
<keyword evidence="3" id="KW-0408">Iron</keyword>
<dbReference type="GO" id="GO:0005506">
    <property type="term" value="F:iron ion binding"/>
    <property type="evidence" value="ECO:0007669"/>
    <property type="project" value="InterPro"/>
</dbReference>
<organism evidence="4 5">
    <name type="scientific">Tetracentron sinense</name>
    <name type="common">Spur-leaf</name>
    <dbReference type="NCBI Taxonomy" id="13715"/>
    <lineage>
        <taxon>Eukaryota</taxon>
        <taxon>Viridiplantae</taxon>
        <taxon>Streptophyta</taxon>
        <taxon>Embryophyta</taxon>
        <taxon>Tracheophyta</taxon>
        <taxon>Spermatophyta</taxon>
        <taxon>Magnoliopsida</taxon>
        <taxon>Trochodendrales</taxon>
        <taxon>Trochodendraceae</taxon>
        <taxon>Tetracentron</taxon>
    </lineage>
</organism>
<reference evidence="4 5" key="1">
    <citation type="submission" date="2020-04" db="EMBL/GenBank/DDBJ databases">
        <title>Plant Genome Project.</title>
        <authorList>
            <person name="Zhang R.-G."/>
        </authorList>
    </citation>
    <scope>NUCLEOTIDE SEQUENCE [LARGE SCALE GENOMIC DNA]</scope>
    <source>
        <strain evidence="4">YNK0</strain>
        <tissue evidence="4">Leaf</tissue>
    </source>
</reference>
<evidence type="ECO:0000313" key="5">
    <source>
        <dbReference type="Proteomes" id="UP000655225"/>
    </source>
</evidence>